<accession>A0A7M6DNM2</accession>
<keyword evidence="2" id="KW-0812">Transmembrane</keyword>
<dbReference type="Gene3D" id="2.60.40.150">
    <property type="entry name" value="C2 domain"/>
    <property type="match status" value="2"/>
</dbReference>
<feature type="transmembrane region" description="Helical" evidence="2">
    <location>
        <begin position="45"/>
        <end position="69"/>
    </location>
</feature>
<dbReference type="SMART" id="SM00239">
    <property type="entry name" value="C2"/>
    <property type="match status" value="2"/>
</dbReference>
<dbReference type="InterPro" id="IPR001565">
    <property type="entry name" value="Synaptotagmin"/>
</dbReference>
<dbReference type="SUPFAM" id="SSF49562">
    <property type="entry name" value="C2 domain (Calcium/lipid-binding domain, CaLB)"/>
    <property type="match status" value="2"/>
</dbReference>
<keyword evidence="5" id="KW-1185">Reference proteome</keyword>
<dbReference type="AlphaFoldDB" id="A0A7M6DNM2"/>
<organism evidence="4 5">
    <name type="scientific">Clytia hemisphaerica</name>
    <dbReference type="NCBI Taxonomy" id="252671"/>
    <lineage>
        <taxon>Eukaryota</taxon>
        <taxon>Metazoa</taxon>
        <taxon>Cnidaria</taxon>
        <taxon>Hydrozoa</taxon>
        <taxon>Hydroidolina</taxon>
        <taxon>Leptothecata</taxon>
        <taxon>Obeliida</taxon>
        <taxon>Clytiidae</taxon>
        <taxon>Clytia</taxon>
    </lineage>
</organism>
<sequence length="381" mass="43999">MMAVEKRSAVGDKAKEIEGKAKEIWLQIETFFINLWNWSLKHKEIAIPAAVGILLVLVLFFSCCCYCCCCRKKTRKKVKEKLKMKGVKPSKMLRRIQPGKRVKRVMEEVGSMTFRLKYNQSTEILTVKVIESNDIPVRDLSGHSYSFVEVKLLPLHKDSPIEYKTALVRPATFNPSFGDGFTFCIPQKEAKQQKLCLTQYEKNRFSQKDGIGQIEMDLKSVLTTKEEEYIKKLYPYDPLIGVEKETGAVYLSMELDRDIWELKIEIEEADILPEDEDKEKCTSYVTLAILDKEGKRLEKRKTNTCPGTLQPEFDEVITFSVPDGSLLDTQILIKLKSKRFLLPSKLIGQFIITPESESWKKLLEDNALKARWFQMYHKPSS</sequence>
<dbReference type="GO" id="GO:0016020">
    <property type="term" value="C:membrane"/>
    <property type="evidence" value="ECO:0007669"/>
    <property type="project" value="InterPro"/>
</dbReference>
<dbReference type="PRINTS" id="PR00399">
    <property type="entry name" value="SYNAPTOTAGMN"/>
</dbReference>
<dbReference type="RefSeq" id="XP_066924496.1">
    <property type="nucleotide sequence ID" value="XM_067068395.1"/>
</dbReference>
<dbReference type="Proteomes" id="UP000594262">
    <property type="component" value="Unplaced"/>
</dbReference>
<evidence type="ECO:0000313" key="5">
    <source>
        <dbReference type="Proteomes" id="UP000594262"/>
    </source>
</evidence>
<keyword evidence="2" id="KW-1133">Transmembrane helix</keyword>
<evidence type="ECO:0000313" key="4">
    <source>
        <dbReference type="EnsemblMetazoa" id="CLYHEMP018412.1"/>
    </source>
</evidence>
<dbReference type="OrthoDB" id="67700at2759"/>
<dbReference type="PROSITE" id="PS50004">
    <property type="entry name" value="C2"/>
    <property type="match status" value="2"/>
</dbReference>
<name>A0A7M6DNM2_9CNID</name>
<dbReference type="InterPro" id="IPR035892">
    <property type="entry name" value="C2_domain_sf"/>
</dbReference>
<evidence type="ECO:0000256" key="1">
    <source>
        <dbReference type="ARBA" id="ARBA00022737"/>
    </source>
</evidence>
<dbReference type="InterPro" id="IPR000008">
    <property type="entry name" value="C2_dom"/>
</dbReference>
<dbReference type="Pfam" id="PF00168">
    <property type="entry name" value="C2"/>
    <property type="match status" value="2"/>
</dbReference>
<protein>
    <recommendedName>
        <fullName evidence="3">C2 domain-containing protein</fullName>
    </recommendedName>
</protein>
<keyword evidence="1" id="KW-0677">Repeat</keyword>
<reference evidence="4" key="1">
    <citation type="submission" date="2021-01" db="UniProtKB">
        <authorList>
            <consortium name="EnsemblMetazoa"/>
        </authorList>
    </citation>
    <scope>IDENTIFICATION</scope>
</reference>
<evidence type="ECO:0000256" key="2">
    <source>
        <dbReference type="SAM" id="Phobius"/>
    </source>
</evidence>
<evidence type="ECO:0000259" key="3">
    <source>
        <dbReference type="PROSITE" id="PS50004"/>
    </source>
</evidence>
<keyword evidence="2" id="KW-0472">Membrane</keyword>
<proteinExistence type="predicted"/>
<feature type="domain" description="C2" evidence="3">
    <location>
        <begin position="245"/>
        <end position="373"/>
    </location>
</feature>
<dbReference type="EnsemblMetazoa" id="CLYHEMT018412.1">
    <property type="protein sequence ID" value="CLYHEMP018412.1"/>
    <property type="gene ID" value="CLYHEMG018412"/>
</dbReference>
<dbReference type="PANTHER" id="PTHR10024">
    <property type="entry name" value="SYNAPTOTAGMIN"/>
    <property type="match status" value="1"/>
</dbReference>
<dbReference type="GeneID" id="136811769"/>
<feature type="domain" description="C2" evidence="3">
    <location>
        <begin position="108"/>
        <end position="231"/>
    </location>
</feature>